<keyword evidence="3" id="KW-0813">Transport</keyword>
<gene>
    <name evidence="13" type="ORF">SAMN05660831_01692</name>
</gene>
<feature type="compositionally biased region" description="Low complexity" evidence="10">
    <location>
        <begin position="99"/>
        <end position="114"/>
    </location>
</feature>
<keyword evidence="8 11" id="KW-1133">Transmembrane helix</keyword>
<keyword evidence="9 11" id="KW-0472">Membrane</keyword>
<evidence type="ECO:0000259" key="12">
    <source>
        <dbReference type="PROSITE" id="PS52015"/>
    </source>
</evidence>
<dbReference type="Gene3D" id="3.30.1150.10">
    <property type="match status" value="1"/>
</dbReference>
<dbReference type="GO" id="GO:0098797">
    <property type="term" value="C:plasma membrane protein complex"/>
    <property type="evidence" value="ECO:0007669"/>
    <property type="project" value="TreeGrafter"/>
</dbReference>
<feature type="compositionally biased region" description="Basic and acidic residues" evidence="10">
    <location>
        <begin position="116"/>
        <end position="127"/>
    </location>
</feature>
<accession>A0A1I1SGY5</accession>
<evidence type="ECO:0000256" key="8">
    <source>
        <dbReference type="ARBA" id="ARBA00022989"/>
    </source>
</evidence>
<keyword evidence="14" id="KW-1185">Reference proteome</keyword>
<dbReference type="InterPro" id="IPR037682">
    <property type="entry name" value="TonB_C"/>
</dbReference>
<name>A0A1I1SGY5_9GAMM</name>
<dbReference type="RefSeq" id="WP_093428335.1">
    <property type="nucleotide sequence ID" value="NZ_FOMJ01000005.1"/>
</dbReference>
<keyword evidence="7" id="KW-0653">Protein transport</keyword>
<dbReference type="PANTHER" id="PTHR33446:SF11">
    <property type="entry name" value="TONB3"/>
    <property type="match status" value="1"/>
</dbReference>
<comment type="similarity">
    <text evidence="2">Belongs to the TonB family.</text>
</comment>
<evidence type="ECO:0000256" key="3">
    <source>
        <dbReference type="ARBA" id="ARBA00022448"/>
    </source>
</evidence>
<comment type="subcellular location">
    <subcellularLocation>
        <location evidence="1">Cell inner membrane</location>
        <topology evidence="1">Single-pass membrane protein</topology>
        <orientation evidence="1">Periplasmic side</orientation>
    </subcellularLocation>
</comment>
<evidence type="ECO:0000256" key="1">
    <source>
        <dbReference type="ARBA" id="ARBA00004383"/>
    </source>
</evidence>
<evidence type="ECO:0000256" key="4">
    <source>
        <dbReference type="ARBA" id="ARBA00022475"/>
    </source>
</evidence>
<evidence type="ECO:0000313" key="13">
    <source>
        <dbReference type="EMBL" id="SFD45716.1"/>
    </source>
</evidence>
<sequence>MSAASVSSGDRLTLTLFVAAAFHAIAILGLGFELPDMQPADDETLPTMDVTLVHSADEQTPEEADLLAQKDQVGGGEKQSDARPGSPADNPAVQEPGNAPTSTPAAAPPEQSRPQPRRETLTAEESPRSIVRQPQRQPQPEQRDITAAELMERSREYASLSAEIRRLRETLSENPREKYISANTREYKYASYMDAWRSKVERVGNLNYPEEARRQGLSGRLLMDVVLEADGSVTDVKILRSSGNRLLDDAAVRIVRLAAPFPEFPENIREDFDRLHITRTWVFDSEGGGFDTTGGQ</sequence>
<dbReference type="GO" id="GO:0055085">
    <property type="term" value="P:transmembrane transport"/>
    <property type="evidence" value="ECO:0007669"/>
    <property type="project" value="InterPro"/>
</dbReference>
<dbReference type="InterPro" id="IPR051045">
    <property type="entry name" value="TonB-dependent_transducer"/>
</dbReference>
<dbReference type="OrthoDB" id="9803361at2"/>
<proteinExistence type="inferred from homology"/>
<organism evidence="13 14">
    <name type="scientific">Thiohalospira halophila DSM 15071</name>
    <dbReference type="NCBI Taxonomy" id="1123397"/>
    <lineage>
        <taxon>Bacteria</taxon>
        <taxon>Pseudomonadati</taxon>
        <taxon>Pseudomonadota</taxon>
        <taxon>Gammaproteobacteria</taxon>
        <taxon>Thiohalospirales</taxon>
        <taxon>Thiohalospiraceae</taxon>
        <taxon>Thiohalospira</taxon>
    </lineage>
</organism>
<dbReference type="NCBIfam" id="TIGR01352">
    <property type="entry name" value="tonB_Cterm"/>
    <property type="match status" value="1"/>
</dbReference>
<feature type="region of interest" description="Disordered" evidence="10">
    <location>
        <begin position="71"/>
        <end position="143"/>
    </location>
</feature>
<evidence type="ECO:0000256" key="11">
    <source>
        <dbReference type="SAM" id="Phobius"/>
    </source>
</evidence>
<dbReference type="SUPFAM" id="SSF74653">
    <property type="entry name" value="TolA/TonB C-terminal domain"/>
    <property type="match status" value="1"/>
</dbReference>
<dbReference type="PANTHER" id="PTHR33446">
    <property type="entry name" value="PROTEIN TONB-RELATED"/>
    <property type="match status" value="1"/>
</dbReference>
<feature type="domain" description="TonB C-terminal" evidence="12">
    <location>
        <begin position="193"/>
        <end position="292"/>
    </location>
</feature>
<evidence type="ECO:0000256" key="5">
    <source>
        <dbReference type="ARBA" id="ARBA00022519"/>
    </source>
</evidence>
<reference evidence="13 14" key="1">
    <citation type="submission" date="2016-10" db="EMBL/GenBank/DDBJ databases">
        <authorList>
            <person name="de Groot N.N."/>
        </authorList>
    </citation>
    <scope>NUCLEOTIDE SEQUENCE [LARGE SCALE GENOMIC DNA]</scope>
    <source>
        <strain evidence="13 14">HL3</strain>
    </source>
</reference>
<dbReference type="GO" id="GO:0031992">
    <property type="term" value="F:energy transducer activity"/>
    <property type="evidence" value="ECO:0007669"/>
    <property type="project" value="TreeGrafter"/>
</dbReference>
<evidence type="ECO:0000256" key="10">
    <source>
        <dbReference type="SAM" id="MobiDB-lite"/>
    </source>
</evidence>
<dbReference type="GO" id="GO:0015031">
    <property type="term" value="P:protein transport"/>
    <property type="evidence" value="ECO:0007669"/>
    <property type="project" value="UniProtKB-KW"/>
</dbReference>
<evidence type="ECO:0000313" key="14">
    <source>
        <dbReference type="Proteomes" id="UP000198611"/>
    </source>
</evidence>
<evidence type="ECO:0000256" key="9">
    <source>
        <dbReference type="ARBA" id="ARBA00023136"/>
    </source>
</evidence>
<dbReference type="Proteomes" id="UP000198611">
    <property type="component" value="Unassembled WGS sequence"/>
</dbReference>
<evidence type="ECO:0000256" key="7">
    <source>
        <dbReference type="ARBA" id="ARBA00022927"/>
    </source>
</evidence>
<keyword evidence="4" id="KW-1003">Cell membrane</keyword>
<dbReference type="STRING" id="1123397.SAMN05660831_01692"/>
<keyword evidence="6 11" id="KW-0812">Transmembrane</keyword>
<evidence type="ECO:0000256" key="2">
    <source>
        <dbReference type="ARBA" id="ARBA00006555"/>
    </source>
</evidence>
<keyword evidence="5" id="KW-0997">Cell inner membrane</keyword>
<dbReference type="Pfam" id="PF03544">
    <property type="entry name" value="TonB_C"/>
    <property type="match status" value="1"/>
</dbReference>
<feature type="transmembrane region" description="Helical" evidence="11">
    <location>
        <begin position="12"/>
        <end position="32"/>
    </location>
</feature>
<dbReference type="PROSITE" id="PS52015">
    <property type="entry name" value="TONB_CTD"/>
    <property type="match status" value="1"/>
</dbReference>
<dbReference type="InterPro" id="IPR006260">
    <property type="entry name" value="TonB/TolA_C"/>
</dbReference>
<dbReference type="EMBL" id="FOMJ01000005">
    <property type="protein sequence ID" value="SFD45716.1"/>
    <property type="molecule type" value="Genomic_DNA"/>
</dbReference>
<dbReference type="AlphaFoldDB" id="A0A1I1SGY5"/>
<protein>
    <submittedName>
        <fullName evidence="13">Protein TonB</fullName>
    </submittedName>
</protein>
<evidence type="ECO:0000256" key="6">
    <source>
        <dbReference type="ARBA" id="ARBA00022692"/>
    </source>
</evidence>